<feature type="transmembrane region" description="Helical" evidence="1">
    <location>
        <begin position="37"/>
        <end position="56"/>
    </location>
</feature>
<reference evidence="2" key="3">
    <citation type="submission" date="2023-02" db="EMBL/GenBank/DDBJ databases">
        <title>Proposal of a novel subspecies: Alicyclobacillus hesperidum subspecies aegle.</title>
        <authorList>
            <person name="Goto K."/>
            <person name="Fujii T."/>
            <person name="Yasui K."/>
            <person name="Mochida K."/>
            <person name="Kato-Tanaka Y."/>
            <person name="Morohoshi S."/>
            <person name="An S.Y."/>
            <person name="Kasai H."/>
            <person name="Yokota A."/>
        </authorList>
    </citation>
    <scope>NUCLEOTIDE SEQUENCE</scope>
    <source>
        <strain evidence="2">DSM 12766</strain>
    </source>
</reference>
<name>A0A1H2XA55_9BACL</name>
<keyword evidence="1" id="KW-1133">Transmembrane helix</keyword>
<reference evidence="3" key="1">
    <citation type="submission" date="2016-10" db="EMBL/GenBank/DDBJ databases">
        <authorList>
            <person name="de Groot N.N."/>
        </authorList>
    </citation>
    <scope>NUCLEOTIDE SEQUENCE [LARGE SCALE GENOMIC DNA]</scope>
    <source>
        <strain evidence="3">DSM 12489</strain>
    </source>
</reference>
<dbReference type="Proteomes" id="UP000182589">
    <property type="component" value="Unassembled WGS sequence"/>
</dbReference>
<evidence type="ECO:0008006" key="5">
    <source>
        <dbReference type="Google" id="ProtNLM"/>
    </source>
</evidence>
<proteinExistence type="predicted"/>
<dbReference type="STRING" id="89784.SAMN04489725_11930"/>
<sequence>MNVERLNKRLRAITVSWLVFMGLTAVCLGVLGGLRTIFSGLLLGEFGGLFVVLSMIRQGHHNDNMQGPALFASGMLGMFSRLVLIVLIMIISLKFKTLFNPYTALVGYVLGFAFVFAGLYSYARNPSDQSTEK</sequence>
<keyword evidence="1" id="KW-0812">Transmembrane</keyword>
<dbReference type="EMBL" id="FNOJ01000019">
    <property type="protein sequence ID" value="SDW89697.1"/>
    <property type="molecule type" value="Genomic_DNA"/>
</dbReference>
<dbReference type="Proteomes" id="UP001157137">
    <property type="component" value="Unassembled WGS sequence"/>
</dbReference>
<feature type="transmembrane region" description="Helical" evidence="1">
    <location>
        <begin position="12"/>
        <end position="31"/>
    </location>
</feature>
<keyword evidence="1" id="KW-0472">Membrane</keyword>
<evidence type="ECO:0000313" key="3">
    <source>
        <dbReference type="EMBL" id="SDW89697.1"/>
    </source>
</evidence>
<accession>A0A1H2XA55</accession>
<evidence type="ECO:0000313" key="4">
    <source>
        <dbReference type="Proteomes" id="UP000182589"/>
    </source>
</evidence>
<evidence type="ECO:0000313" key="2">
    <source>
        <dbReference type="EMBL" id="GLV14213.1"/>
    </source>
</evidence>
<gene>
    <name evidence="2" type="ORF">Heshes_18970</name>
    <name evidence="3" type="ORF">SAMN04489725_11930</name>
</gene>
<feature type="transmembrane region" description="Helical" evidence="1">
    <location>
        <begin position="68"/>
        <end position="93"/>
    </location>
</feature>
<reference evidence="4" key="2">
    <citation type="submission" date="2016-10" db="EMBL/GenBank/DDBJ databases">
        <authorList>
            <person name="Varghese N."/>
        </authorList>
    </citation>
    <scope>NUCLEOTIDE SEQUENCE [LARGE SCALE GENOMIC DNA]</scope>
    <source>
        <strain evidence="4">DSM 12489</strain>
    </source>
</reference>
<evidence type="ECO:0000256" key="1">
    <source>
        <dbReference type="SAM" id="Phobius"/>
    </source>
</evidence>
<feature type="transmembrane region" description="Helical" evidence="1">
    <location>
        <begin position="105"/>
        <end position="123"/>
    </location>
</feature>
<dbReference type="EMBL" id="BSRA01000010">
    <property type="protein sequence ID" value="GLV14213.1"/>
    <property type="molecule type" value="Genomic_DNA"/>
</dbReference>
<protein>
    <recommendedName>
        <fullName evidence="5">ATP synthase I chain</fullName>
    </recommendedName>
</protein>
<organism evidence="3 4">
    <name type="scientific">Alicyclobacillus hesperidum</name>
    <dbReference type="NCBI Taxonomy" id="89784"/>
    <lineage>
        <taxon>Bacteria</taxon>
        <taxon>Bacillati</taxon>
        <taxon>Bacillota</taxon>
        <taxon>Bacilli</taxon>
        <taxon>Bacillales</taxon>
        <taxon>Alicyclobacillaceae</taxon>
        <taxon>Alicyclobacillus</taxon>
    </lineage>
</organism>
<dbReference type="AlphaFoldDB" id="A0A1H2XA55"/>
<keyword evidence="4" id="KW-1185">Reference proteome</keyword>
<dbReference type="RefSeq" id="WP_040288645.1">
    <property type="nucleotide sequence ID" value="NZ_BSRA01000010.1"/>
</dbReference>